<dbReference type="AlphaFoldDB" id="A0A804IXJ4"/>
<evidence type="ECO:0000313" key="2">
    <source>
        <dbReference type="EnsemblPlants" id="Ma04_p35570.1"/>
    </source>
</evidence>
<dbReference type="EMBL" id="HG996469">
    <property type="protein sequence ID" value="CAG1844359.1"/>
    <property type="molecule type" value="Genomic_DNA"/>
</dbReference>
<protein>
    <submittedName>
        <fullName evidence="1">(wild Malaysian banana) hypothetical protein</fullName>
    </submittedName>
</protein>
<proteinExistence type="predicted"/>
<name>A0A804IXJ4_MUSAM</name>
<reference evidence="2" key="2">
    <citation type="submission" date="2021-05" db="UniProtKB">
        <authorList>
            <consortium name="EnsemblPlants"/>
        </authorList>
    </citation>
    <scope>IDENTIFICATION</scope>
    <source>
        <strain evidence="2">subsp. malaccensis</strain>
    </source>
</reference>
<dbReference type="InParanoid" id="A0A804IXJ4"/>
<accession>A0A804IXJ4</accession>
<reference evidence="1" key="1">
    <citation type="submission" date="2021-03" db="EMBL/GenBank/DDBJ databases">
        <authorList>
            <consortium name="Genoscope - CEA"/>
            <person name="William W."/>
        </authorList>
    </citation>
    <scope>NUCLEOTIDE SEQUENCE</scope>
    <source>
        <strain evidence="1">Doubled-haploid Pahang</strain>
    </source>
</reference>
<dbReference type="EnsemblPlants" id="Ma04_t35570.1">
    <property type="protein sequence ID" value="Ma04_p35570.1"/>
    <property type="gene ID" value="Ma04_g35570"/>
</dbReference>
<organism evidence="2 3">
    <name type="scientific">Musa acuminata subsp. malaccensis</name>
    <name type="common">Wild banana</name>
    <name type="synonym">Musa malaccensis</name>
    <dbReference type="NCBI Taxonomy" id="214687"/>
    <lineage>
        <taxon>Eukaryota</taxon>
        <taxon>Viridiplantae</taxon>
        <taxon>Streptophyta</taxon>
        <taxon>Embryophyta</taxon>
        <taxon>Tracheophyta</taxon>
        <taxon>Spermatophyta</taxon>
        <taxon>Magnoliopsida</taxon>
        <taxon>Liliopsida</taxon>
        <taxon>Zingiberales</taxon>
        <taxon>Musaceae</taxon>
        <taxon>Musa</taxon>
    </lineage>
</organism>
<dbReference type="Proteomes" id="UP000012960">
    <property type="component" value="Unplaced"/>
</dbReference>
<evidence type="ECO:0000313" key="1">
    <source>
        <dbReference type="EMBL" id="CAG1844359.1"/>
    </source>
</evidence>
<evidence type="ECO:0000313" key="3">
    <source>
        <dbReference type="Proteomes" id="UP000012960"/>
    </source>
</evidence>
<gene>
    <name evidence="1" type="ORF">GSMUA_141540.1</name>
</gene>
<dbReference type="Gramene" id="Ma04_t35570.1">
    <property type="protein sequence ID" value="Ma04_p35570.1"/>
    <property type="gene ID" value="Ma04_g35570"/>
</dbReference>
<keyword evidence="3" id="KW-1185">Reference proteome</keyword>
<dbReference type="PROSITE" id="PS51257">
    <property type="entry name" value="PROKAR_LIPOPROTEIN"/>
    <property type="match status" value="1"/>
</dbReference>
<sequence>MVDLVSRIQISMSFVFACGKPLSMRQFFFQCFDGINKRACDASIHIRSLFHVAPLHQHWAVDKEYNIITAKHTRKKCRLKTQSSAVAEWLM</sequence>